<proteinExistence type="predicted"/>
<reference evidence="2 3" key="1">
    <citation type="submission" date="2019-02" db="EMBL/GenBank/DDBJ databases">
        <title>Deep-cultivation of Planctomycetes and their phenomic and genomic characterization uncovers novel biology.</title>
        <authorList>
            <person name="Wiegand S."/>
            <person name="Jogler M."/>
            <person name="Boedeker C."/>
            <person name="Pinto D."/>
            <person name="Vollmers J."/>
            <person name="Rivas-Marin E."/>
            <person name="Kohn T."/>
            <person name="Peeters S.H."/>
            <person name="Heuer A."/>
            <person name="Rast P."/>
            <person name="Oberbeckmann S."/>
            <person name="Bunk B."/>
            <person name="Jeske O."/>
            <person name="Meyerdierks A."/>
            <person name="Storesund J.E."/>
            <person name="Kallscheuer N."/>
            <person name="Luecker S."/>
            <person name="Lage O.M."/>
            <person name="Pohl T."/>
            <person name="Merkel B.J."/>
            <person name="Hornburger P."/>
            <person name="Mueller R.-W."/>
            <person name="Bruemmer F."/>
            <person name="Labrenz M."/>
            <person name="Spormann A.M."/>
            <person name="Op Den Camp H."/>
            <person name="Overmann J."/>
            <person name="Amann R."/>
            <person name="Jetten M.S.M."/>
            <person name="Mascher T."/>
            <person name="Medema M.H."/>
            <person name="Devos D.P."/>
            <person name="Kaster A.-K."/>
            <person name="Ovreas L."/>
            <person name="Rohde M."/>
            <person name="Galperin M.Y."/>
            <person name="Jogler C."/>
        </authorList>
    </citation>
    <scope>NUCLEOTIDE SEQUENCE [LARGE SCALE GENOMIC DNA]</scope>
    <source>
        <strain evidence="2 3">Q31b</strain>
    </source>
</reference>
<dbReference type="SUPFAM" id="SSF55729">
    <property type="entry name" value="Acyl-CoA N-acyltransferases (Nat)"/>
    <property type="match status" value="1"/>
</dbReference>
<keyword evidence="2" id="KW-0808">Transferase</keyword>
<dbReference type="InterPro" id="IPR000182">
    <property type="entry name" value="GNAT_dom"/>
</dbReference>
<dbReference type="Proteomes" id="UP000315471">
    <property type="component" value="Unassembled WGS sequence"/>
</dbReference>
<name>A0A5C6DXA9_9BACT</name>
<comment type="caution">
    <text evidence="2">The sequence shown here is derived from an EMBL/GenBank/DDBJ whole genome shotgun (WGS) entry which is preliminary data.</text>
</comment>
<dbReference type="Gene3D" id="3.40.630.30">
    <property type="match status" value="1"/>
</dbReference>
<evidence type="ECO:0000313" key="2">
    <source>
        <dbReference type="EMBL" id="TWU41370.1"/>
    </source>
</evidence>
<gene>
    <name evidence="2" type="ORF">Q31b_28140</name>
</gene>
<keyword evidence="3" id="KW-1185">Reference proteome</keyword>
<protein>
    <submittedName>
        <fullName evidence="2">Acetyltransferase (GNAT) family protein</fullName>
    </submittedName>
</protein>
<organism evidence="2 3">
    <name type="scientific">Novipirellula aureliae</name>
    <dbReference type="NCBI Taxonomy" id="2527966"/>
    <lineage>
        <taxon>Bacteria</taxon>
        <taxon>Pseudomonadati</taxon>
        <taxon>Planctomycetota</taxon>
        <taxon>Planctomycetia</taxon>
        <taxon>Pirellulales</taxon>
        <taxon>Pirellulaceae</taxon>
        <taxon>Novipirellula</taxon>
    </lineage>
</organism>
<dbReference type="PROSITE" id="PS51186">
    <property type="entry name" value="GNAT"/>
    <property type="match status" value="1"/>
</dbReference>
<dbReference type="EMBL" id="SJPY01000004">
    <property type="protein sequence ID" value="TWU41370.1"/>
    <property type="molecule type" value="Genomic_DNA"/>
</dbReference>
<sequence length="211" mass="23680">MFGLLRLAVSTKFIHLGRPNLLITVSIPLPSLPLSQASNLRFVPPFSNPSKTPMNIRFITAFETLPLRQRVLRPGRLAAEAHFSGDEAETSFHIGAFATAEPAEEKLPSDSLVCIASVMLQPEQRFGLFDAQRPYQLRGMATDEAFRGQRFGEAVLRACIAECRRRHADWMWCNARVGAIGFYRKQGLTVHPVEFEIPDAGPHQVMYMRIS</sequence>
<evidence type="ECO:0000259" key="1">
    <source>
        <dbReference type="PROSITE" id="PS51186"/>
    </source>
</evidence>
<evidence type="ECO:0000313" key="3">
    <source>
        <dbReference type="Proteomes" id="UP000315471"/>
    </source>
</evidence>
<accession>A0A5C6DXA9</accession>
<dbReference type="AlphaFoldDB" id="A0A5C6DXA9"/>
<feature type="domain" description="N-acetyltransferase" evidence="1">
    <location>
        <begin position="54"/>
        <end position="211"/>
    </location>
</feature>
<dbReference type="Pfam" id="PF00583">
    <property type="entry name" value="Acetyltransf_1"/>
    <property type="match status" value="1"/>
</dbReference>
<dbReference type="GO" id="GO:0016747">
    <property type="term" value="F:acyltransferase activity, transferring groups other than amino-acyl groups"/>
    <property type="evidence" value="ECO:0007669"/>
    <property type="project" value="InterPro"/>
</dbReference>
<dbReference type="InterPro" id="IPR016181">
    <property type="entry name" value="Acyl_CoA_acyltransferase"/>
</dbReference>